<protein>
    <submittedName>
        <fullName evidence="1">Uncharacterized protein</fullName>
    </submittedName>
</protein>
<sequence>MRDLQTIIDRHAAATPGPQFVDVIDDHTGFPGGQEWLICDLARERYGKNTVSFGEDEATARFVAAAFTDVPAMAARLQKVEEVLTTMEDLLDRNAVIPGDFFLMTEDLRKALELKGAE</sequence>
<gene>
    <name evidence="1" type="ORF">ACFFPI_07880</name>
</gene>
<evidence type="ECO:0000313" key="1">
    <source>
        <dbReference type="EMBL" id="MFB9714075.1"/>
    </source>
</evidence>
<dbReference type="RefSeq" id="WP_345043149.1">
    <property type="nucleotide sequence ID" value="NZ_BAABED010000001.1"/>
</dbReference>
<dbReference type="Proteomes" id="UP001589536">
    <property type="component" value="Unassembled WGS sequence"/>
</dbReference>
<accession>A0ABV5UNI9</accession>
<name>A0ABV5UNI9_9MICC</name>
<dbReference type="EMBL" id="JBHMBH010000019">
    <property type="protein sequence ID" value="MFB9714075.1"/>
    <property type="molecule type" value="Genomic_DNA"/>
</dbReference>
<evidence type="ECO:0000313" key="2">
    <source>
        <dbReference type="Proteomes" id="UP001589536"/>
    </source>
</evidence>
<reference evidence="1 2" key="1">
    <citation type="submission" date="2024-09" db="EMBL/GenBank/DDBJ databases">
        <authorList>
            <person name="Sun Q."/>
            <person name="Mori K."/>
        </authorList>
    </citation>
    <scope>NUCLEOTIDE SEQUENCE [LARGE SCALE GENOMIC DNA]</scope>
    <source>
        <strain evidence="1 2">JCM 13519</strain>
    </source>
</reference>
<comment type="caution">
    <text evidence="1">The sequence shown here is derived from an EMBL/GenBank/DDBJ whole genome shotgun (WGS) entry which is preliminary data.</text>
</comment>
<keyword evidence="2" id="KW-1185">Reference proteome</keyword>
<organism evidence="1 2">
    <name type="scientific">Arthrobacter methylotrophus</name>
    <dbReference type="NCBI Taxonomy" id="121291"/>
    <lineage>
        <taxon>Bacteria</taxon>
        <taxon>Bacillati</taxon>
        <taxon>Actinomycetota</taxon>
        <taxon>Actinomycetes</taxon>
        <taxon>Micrococcales</taxon>
        <taxon>Micrococcaceae</taxon>
        <taxon>Arthrobacter</taxon>
    </lineage>
</organism>
<proteinExistence type="predicted"/>